<comment type="caution">
    <text evidence="1">The sequence shown here is derived from an EMBL/GenBank/DDBJ whole genome shotgun (WGS) entry which is preliminary data.</text>
</comment>
<evidence type="ECO:0000313" key="2">
    <source>
        <dbReference type="Proteomes" id="UP000285740"/>
    </source>
</evidence>
<reference evidence="1 2" key="1">
    <citation type="submission" date="2018-08" db="EMBL/GenBank/DDBJ databases">
        <title>A genome reference for cultivated species of the human gut microbiota.</title>
        <authorList>
            <person name="Zou Y."/>
            <person name="Xue W."/>
            <person name="Luo G."/>
        </authorList>
    </citation>
    <scope>NUCLEOTIDE SEQUENCE [LARGE SCALE GENOMIC DNA]</scope>
    <source>
        <strain evidence="1 2">AM42-30</strain>
    </source>
</reference>
<sequence>MKVLQSKYNKTVYYFSEKIMVIRIFEEIHMAKVIFIESKIEGFVDINGISTEPIFEKTIPITLLGGEKNDSGLL</sequence>
<dbReference type="EMBL" id="QSFV01000057">
    <property type="protein sequence ID" value="RHA75765.1"/>
    <property type="molecule type" value="Genomic_DNA"/>
</dbReference>
<dbReference type="Proteomes" id="UP000285740">
    <property type="component" value="Unassembled WGS sequence"/>
</dbReference>
<name>A0A413T035_9FIRM</name>
<organism evidence="1 2">
    <name type="scientific">Eubacterium ventriosum</name>
    <dbReference type="NCBI Taxonomy" id="39496"/>
    <lineage>
        <taxon>Bacteria</taxon>
        <taxon>Bacillati</taxon>
        <taxon>Bacillota</taxon>
        <taxon>Clostridia</taxon>
        <taxon>Eubacteriales</taxon>
        <taxon>Eubacteriaceae</taxon>
        <taxon>Eubacterium</taxon>
    </lineage>
</organism>
<proteinExistence type="predicted"/>
<dbReference type="AlphaFoldDB" id="A0A413T035"/>
<dbReference type="RefSeq" id="WP_118030890.1">
    <property type="nucleotide sequence ID" value="NZ_QSFV01000057.1"/>
</dbReference>
<accession>A0A413T035</accession>
<evidence type="ECO:0000313" key="1">
    <source>
        <dbReference type="EMBL" id="RHA75765.1"/>
    </source>
</evidence>
<gene>
    <name evidence="1" type="ORF">DW918_11060</name>
</gene>
<protein>
    <submittedName>
        <fullName evidence="1">Uncharacterized protein</fullName>
    </submittedName>
</protein>